<evidence type="ECO:0000256" key="1">
    <source>
        <dbReference type="SAM" id="MobiDB-lite"/>
    </source>
</evidence>
<feature type="region of interest" description="Disordered" evidence="1">
    <location>
        <begin position="1"/>
        <end position="87"/>
    </location>
</feature>
<sequence>MAGQWRKPADRIRQVAGRPRPETGALSRSVLDRPYHSDRLAGGITERHPPGAITGEHGVAITVGPAVSGSGEDQASREGDGGQVTAA</sequence>
<reference evidence="2 3" key="1">
    <citation type="submission" date="2021-01" db="EMBL/GenBank/DDBJ databases">
        <title>Whole genome shotgun sequence of Actinoplanes palleronii NBRC 14916.</title>
        <authorList>
            <person name="Komaki H."/>
            <person name="Tamura T."/>
        </authorList>
    </citation>
    <scope>NUCLEOTIDE SEQUENCE [LARGE SCALE GENOMIC DNA]</scope>
    <source>
        <strain evidence="2 3">NBRC 14916</strain>
    </source>
</reference>
<keyword evidence="3" id="KW-1185">Reference proteome</keyword>
<organism evidence="2 3">
    <name type="scientific">Actinoplanes palleronii</name>
    <dbReference type="NCBI Taxonomy" id="113570"/>
    <lineage>
        <taxon>Bacteria</taxon>
        <taxon>Bacillati</taxon>
        <taxon>Actinomycetota</taxon>
        <taxon>Actinomycetes</taxon>
        <taxon>Micromonosporales</taxon>
        <taxon>Micromonosporaceae</taxon>
        <taxon>Actinoplanes</taxon>
    </lineage>
</organism>
<evidence type="ECO:0000313" key="2">
    <source>
        <dbReference type="EMBL" id="GIE72467.1"/>
    </source>
</evidence>
<comment type="caution">
    <text evidence="2">The sequence shown here is derived from an EMBL/GenBank/DDBJ whole genome shotgun (WGS) entry which is preliminary data.</text>
</comment>
<dbReference type="Proteomes" id="UP000624709">
    <property type="component" value="Unassembled WGS sequence"/>
</dbReference>
<feature type="compositionally biased region" description="Basic and acidic residues" evidence="1">
    <location>
        <begin position="30"/>
        <end position="49"/>
    </location>
</feature>
<proteinExistence type="predicted"/>
<accession>A0ABQ4BP67</accession>
<evidence type="ECO:0000313" key="3">
    <source>
        <dbReference type="Proteomes" id="UP000624709"/>
    </source>
</evidence>
<dbReference type="EMBL" id="BOMS01000146">
    <property type="protein sequence ID" value="GIE72467.1"/>
    <property type="molecule type" value="Genomic_DNA"/>
</dbReference>
<name>A0ABQ4BP67_9ACTN</name>
<protein>
    <submittedName>
        <fullName evidence="2">Uncharacterized protein</fullName>
    </submittedName>
</protein>
<gene>
    <name evidence="2" type="ORF">Apa02nite_085750</name>
</gene>